<feature type="region of interest" description="Disordered" evidence="1">
    <location>
        <begin position="307"/>
        <end position="347"/>
    </location>
</feature>
<sequence>MDFGCLSNCFGQRSNENSALPDLRNEKSKENLPPPRQISPERPQRVKKEAQRTFSVQERDNLFVVQEEGNRVRATLPSQSPSEIDVGPRPPQQSGEQSEDLVAFVNHQPQDPNRMLADQVKQLSEKIDQIQDENKQRDAEQQEENKKRAAEQQEFMRSSLQEFEEAKIKIESLETKLRLASESSKAKEAQIYQNMFKSFMEMEERLFNRMDERSNQVYGNVIEHLEKSDKDNEMRFRVLQKEIKNIKDSQGISPEISLISSSSNLPAPQRNFKEAKSLPLEHEKMHENNNDTMISKNLIKRHQNAPIEESKCHDESESNQSVSEEPAADASEQADEPANNQESSVSMLTSVMSYFRYRN</sequence>
<feature type="region of interest" description="Disordered" evidence="1">
    <location>
        <begin position="119"/>
        <end position="155"/>
    </location>
</feature>
<evidence type="ECO:0000313" key="2">
    <source>
        <dbReference type="EMBL" id="CAI2387107.1"/>
    </source>
</evidence>
<feature type="compositionally biased region" description="Polar residues" evidence="1">
    <location>
        <begin position="9"/>
        <end position="18"/>
    </location>
</feature>
<feature type="compositionally biased region" description="Polar residues" evidence="1">
    <location>
        <begin position="338"/>
        <end position="347"/>
    </location>
</feature>
<evidence type="ECO:0000313" key="3">
    <source>
        <dbReference type="Proteomes" id="UP001295684"/>
    </source>
</evidence>
<dbReference type="AlphaFoldDB" id="A0AAD1YCD1"/>
<organism evidence="2 3">
    <name type="scientific">Euplotes crassus</name>
    <dbReference type="NCBI Taxonomy" id="5936"/>
    <lineage>
        <taxon>Eukaryota</taxon>
        <taxon>Sar</taxon>
        <taxon>Alveolata</taxon>
        <taxon>Ciliophora</taxon>
        <taxon>Intramacronucleata</taxon>
        <taxon>Spirotrichea</taxon>
        <taxon>Hypotrichia</taxon>
        <taxon>Euplotida</taxon>
        <taxon>Euplotidae</taxon>
        <taxon>Moneuplotes</taxon>
    </lineage>
</organism>
<dbReference type="Proteomes" id="UP001295684">
    <property type="component" value="Unassembled WGS sequence"/>
</dbReference>
<protein>
    <submittedName>
        <fullName evidence="2">Uncharacterized protein</fullName>
    </submittedName>
</protein>
<dbReference type="EMBL" id="CAMPGE010029628">
    <property type="protein sequence ID" value="CAI2387107.1"/>
    <property type="molecule type" value="Genomic_DNA"/>
</dbReference>
<accession>A0AAD1YCD1</accession>
<name>A0AAD1YCD1_EUPCR</name>
<gene>
    <name evidence="2" type="ORF">ECRASSUSDP1_LOCUS28735</name>
</gene>
<feature type="compositionally biased region" description="Basic and acidic residues" evidence="1">
    <location>
        <begin position="42"/>
        <end position="54"/>
    </location>
</feature>
<proteinExistence type="predicted"/>
<evidence type="ECO:0000256" key="1">
    <source>
        <dbReference type="SAM" id="MobiDB-lite"/>
    </source>
</evidence>
<reference evidence="2" key="1">
    <citation type="submission" date="2023-07" db="EMBL/GenBank/DDBJ databases">
        <authorList>
            <consortium name="AG Swart"/>
            <person name="Singh M."/>
            <person name="Singh A."/>
            <person name="Seah K."/>
            <person name="Emmerich C."/>
        </authorList>
    </citation>
    <scope>NUCLEOTIDE SEQUENCE</scope>
    <source>
        <strain evidence="2">DP1</strain>
    </source>
</reference>
<keyword evidence="3" id="KW-1185">Reference proteome</keyword>
<feature type="compositionally biased region" description="Basic and acidic residues" evidence="1">
    <location>
        <begin position="123"/>
        <end position="151"/>
    </location>
</feature>
<feature type="region of interest" description="Disordered" evidence="1">
    <location>
        <begin position="67"/>
        <end position="101"/>
    </location>
</feature>
<comment type="caution">
    <text evidence="2">The sequence shown here is derived from an EMBL/GenBank/DDBJ whole genome shotgun (WGS) entry which is preliminary data.</text>
</comment>
<feature type="region of interest" description="Disordered" evidence="1">
    <location>
        <begin position="1"/>
        <end position="54"/>
    </location>
</feature>